<reference evidence="2" key="1">
    <citation type="journal article" date="2020" name="Stud. Mycol.">
        <title>101 Dothideomycetes genomes: a test case for predicting lifestyles and emergence of pathogens.</title>
        <authorList>
            <person name="Haridas S."/>
            <person name="Albert R."/>
            <person name="Binder M."/>
            <person name="Bloem J."/>
            <person name="Labutti K."/>
            <person name="Salamov A."/>
            <person name="Andreopoulos B."/>
            <person name="Baker S."/>
            <person name="Barry K."/>
            <person name="Bills G."/>
            <person name="Bluhm B."/>
            <person name="Cannon C."/>
            <person name="Castanera R."/>
            <person name="Culley D."/>
            <person name="Daum C."/>
            <person name="Ezra D."/>
            <person name="Gonzalez J."/>
            <person name="Henrissat B."/>
            <person name="Kuo A."/>
            <person name="Liang C."/>
            <person name="Lipzen A."/>
            <person name="Lutzoni F."/>
            <person name="Magnuson J."/>
            <person name="Mondo S."/>
            <person name="Nolan M."/>
            <person name="Ohm R."/>
            <person name="Pangilinan J."/>
            <person name="Park H.-J."/>
            <person name="Ramirez L."/>
            <person name="Alfaro M."/>
            <person name="Sun H."/>
            <person name="Tritt A."/>
            <person name="Yoshinaga Y."/>
            <person name="Zwiers L.-H."/>
            <person name="Turgeon B."/>
            <person name="Goodwin S."/>
            <person name="Spatafora J."/>
            <person name="Crous P."/>
            <person name="Grigoriev I."/>
        </authorList>
    </citation>
    <scope>NUCLEOTIDE SEQUENCE</scope>
    <source>
        <strain evidence="2">CBS 101060</strain>
    </source>
</reference>
<sequence>MPVNMDNYSGAVLFIGYIAAALFCILFVITTLLSFYKSRASQLPPGASSKIHLLAGLAGLSFSVLSHRMIDVLLQSLSGWKQRTGCKHEVSVDALWAWMKESSLSRDFARDLWVAQGTVWWTYAALTWTMGVSLYMASNGKQKKVPNLWAFFVLGQILPVSFTQILFYIASVIATEVPKPNQELKKVDNDKDKSELIKEIYPEISEPNLSGAFLLLSTVTYVISTNLLPYAVDSPVLHLLILIPRLLLFVPYLLPEEATKLTEPAMGFLVVTGTISTFARASYLVVHGWTLQQSLASLNKNPPTRALGYDLLIGVASSLVWMMI</sequence>
<organism evidence="2 3">
    <name type="scientific">Patellaria atrata CBS 101060</name>
    <dbReference type="NCBI Taxonomy" id="1346257"/>
    <lineage>
        <taxon>Eukaryota</taxon>
        <taxon>Fungi</taxon>
        <taxon>Dikarya</taxon>
        <taxon>Ascomycota</taxon>
        <taxon>Pezizomycotina</taxon>
        <taxon>Dothideomycetes</taxon>
        <taxon>Dothideomycetes incertae sedis</taxon>
        <taxon>Patellariales</taxon>
        <taxon>Patellariaceae</taxon>
        <taxon>Patellaria</taxon>
    </lineage>
</organism>
<accession>A0A9P4SJ29</accession>
<comment type="caution">
    <text evidence="2">The sequence shown here is derived from an EMBL/GenBank/DDBJ whole genome shotgun (WGS) entry which is preliminary data.</text>
</comment>
<feature type="transmembrane region" description="Helical" evidence="1">
    <location>
        <begin position="12"/>
        <end position="36"/>
    </location>
</feature>
<dbReference type="AlphaFoldDB" id="A0A9P4SJ29"/>
<keyword evidence="1" id="KW-0472">Membrane</keyword>
<dbReference type="OrthoDB" id="18595at2759"/>
<name>A0A9P4SJ29_9PEZI</name>
<evidence type="ECO:0000313" key="3">
    <source>
        <dbReference type="Proteomes" id="UP000799429"/>
    </source>
</evidence>
<keyword evidence="1" id="KW-1133">Transmembrane helix</keyword>
<feature type="transmembrane region" description="Helical" evidence="1">
    <location>
        <begin position="120"/>
        <end position="137"/>
    </location>
</feature>
<evidence type="ECO:0000256" key="1">
    <source>
        <dbReference type="SAM" id="Phobius"/>
    </source>
</evidence>
<keyword evidence="1" id="KW-0812">Transmembrane</keyword>
<proteinExistence type="predicted"/>
<keyword evidence="3" id="KW-1185">Reference proteome</keyword>
<protein>
    <submittedName>
        <fullName evidence="2">Uncharacterized protein</fullName>
    </submittedName>
</protein>
<gene>
    <name evidence="2" type="ORF">M501DRAFT_1012824</name>
</gene>
<dbReference type="Proteomes" id="UP000799429">
    <property type="component" value="Unassembled WGS sequence"/>
</dbReference>
<feature type="transmembrane region" description="Helical" evidence="1">
    <location>
        <begin position="306"/>
        <end position="323"/>
    </location>
</feature>
<evidence type="ECO:0000313" key="2">
    <source>
        <dbReference type="EMBL" id="KAF2843475.1"/>
    </source>
</evidence>
<dbReference type="EMBL" id="MU006089">
    <property type="protein sequence ID" value="KAF2843475.1"/>
    <property type="molecule type" value="Genomic_DNA"/>
</dbReference>
<feature type="transmembrane region" description="Helical" evidence="1">
    <location>
        <begin position="236"/>
        <end position="254"/>
    </location>
</feature>
<feature type="transmembrane region" description="Helical" evidence="1">
    <location>
        <begin position="266"/>
        <end position="286"/>
    </location>
</feature>
<feature type="transmembrane region" description="Helical" evidence="1">
    <location>
        <begin position="149"/>
        <end position="174"/>
    </location>
</feature>